<reference evidence="11 12" key="1">
    <citation type="journal article" date="2017" name="ISME J.">
        <title>Energy and carbon metabolisms in a deep terrestrial subsurface fluid microbial community.</title>
        <authorList>
            <person name="Momper L."/>
            <person name="Jungbluth S.P."/>
            <person name="Lee M.D."/>
            <person name="Amend J.P."/>
        </authorList>
    </citation>
    <scope>NUCLEOTIDE SEQUENCE [LARGE SCALE GENOMIC DNA]</scope>
    <source>
        <strain evidence="11">SURF_26</strain>
    </source>
</reference>
<feature type="compositionally biased region" description="Basic and acidic residues" evidence="10">
    <location>
        <begin position="62"/>
        <end position="71"/>
    </location>
</feature>
<dbReference type="AlphaFoldDB" id="A0A3A4R4L2"/>
<organism evidence="11 12">
    <name type="scientific">Candidatus Auribacter fodinae</name>
    <dbReference type="NCBI Taxonomy" id="2093366"/>
    <lineage>
        <taxon>Bacteria</taxon>
        <taxon>Pseudomonadati</taxon>
        <taxon>Candidatus Auribacterota</taxon>
        <taxon>Candidatus Auribacteria</taxon>
        <taxon>Candidatus Auribacterales</taxon>
        <taxon>Candidatus Auribacteraceae</taxon>
        <taxon>Candidatus Auribacter</taxon>
    </lineage>
</organism>
<evidence type="ECO:0000256" key="4">
    <source>
        <dbReference type="ARBA" id="ARBA00022692"/>
    </source>
</evidence>
<comment type="caution">
    <text evidence="11">The sequence shown here is derived from an EMBL/GenBank/DDBJ whole genome shotgun (WGS) entry which is preliminary data.</text>
</comment>
<comment type="function">
    <text evidence="9">Part of the twin-arginine translocation (Tat) system that transports large folded proteins containing a characteristic twin-arginine motif in their signal peptide across membranes. TatA could form the protein-conducting channel of the Tat system.</text>
</comment>
<evidence type="ECO:0000256" key="2">
    <source>
        <dbReference type="ARBA" id="ARBA00022448"/>
    </source>
</evidence>
<dbReference type="GO" id="GO:0043953">
    <property type="term" value="P:protein transport by the Tat complex"/>
    <property type="evidence" value="ECO:0007669"/>
    <property type="project" value="UniProtKB-UniRule"/>
</dbReference>
<dbReference type="HAMAP" id="MF_00236">
    <property type="entry name" value="TatA_E"/>
    <property type="match status" value="1"/>
</dbReference>
<dbReference type="GO" id="GO:0008320">
    <property type="term" value="F:protein transmembrane transporter activity"/>
    <property type="evidence" value="ECO:0007669"/>
    <property type="project" value="UniProtKB-UniRule"/>
</dbReference>
<evidence type="ECO:0000256" key="6">
    <source>
        <dbReference type="ARBA" id="ARBA00022989"/>
    </source>
</evidence>
<dbReference type="PANTHER" id="PTHR42982:SF1">
    <property type="entry name" value="SEC-INDEPENDENT PROTEIN TRANSLOCASE PROTEIN TATA"/>
    <property type="match status" value="1"/>
</dbReference>
<accession>A0A3A4R4L2</accession>
<keyword evidence="5 9" id="KW-0653">Protein transport</keyword>
<evidence type="ECO:0000313" key="11">
    <source>
        <dbReference type="EMBL" id="RJP59902.1"/>
    </source>
</evidence>
<keyword evidence="3 9" id="KW-1003">Cell membrane</keyword>
<dbReference type="EMBL" id="QZJZ01000039">
    <property type="protein sequence ID" value="RJP59902.1"/>
    <property type="molecule type" value="Genomic_DNA"/>
</dbReference>
<keyword evidence="7 9" id="KW-0811">Translocation</keyword>
<keyword evidence="4 9" id="KW-0812">Transmembrane</keyword>
<evidence type="ECO:0000256" key="10">
    <source>
        <dbReference type="SAM" id="MobiDB-lite"/>
    </source>
</evidence>
<dbReference type="Proteomes" id="UP000266426">
    <property type="component" value="Unassembled WGS sequence"/>
</dbReference>
<feature type="region of interest" description="Disordered" evidence="10">
    <location>
        <begin position="51"/>
        <end position="71"/>
    </location>
</feature>
<proteinExistence type="inferred from homology"/>
<name>A0A3A4R4L2_9BACT</name>
<dbReference type="Gene3D" id="1.20.5.3310">
    <property type="match status" value="1"/>
</dbReference>
<evidence type="ECO:0000256" key="5">
    <source>
        <dbReference type="ARBA" id="ARBA00022927"/>
    </source>
</evidence>
<evidence type="ECO:0000256" key="9">
    <source>
        <dbReference type="HAMAP-Rule" id="MF_00236"/>
    </source>
</evidence>
<keyword evidence="6 9" id="KW-1133">Transmembrane helix</keyword>
<dbReference type="InterPro" id="IPR006312">
    <property type="entry name" value="TatA/E"/>
</dbReference>
<dbReference type="NCBIfam" id="TIGR01411">
    <property type="entry name" value="tatAE"/>
    <property type="match status" value="1"/>
</dbReference>
<evidence type="ECO:0000256" key="3">
    <source>
        <dbReference type="ARBA" id="ARBA00022475"/>
    </source>
</evidence>
<evidence type="ECO:0000313" key="12">
    <source>
        <dbReference type="Proteomes" id="UP000266426"/>
    </source>
</evidence>
<evidence type="ECO:0000256" key="7">
    <source>
        <dbReference type="ARBA" id="ARBA00023010"/>
    </source>
</evidence>
<gene>
    <name evidence="9" type="primary">tatA</name>
    <name evidence="11" type="ORF">C4541_05050</name>
</gene>
<keyword evidence="2 9" id="KW-0813">Transport</keyword>
<dbReference type="Pfam" id="PF02416">
    <property type="entry name" value="TatA_B_E"/>
    <property type="match status" value="1"/>
</dbReference>
<dbReference type="InterPro" id="IPR003369">
    <property type="entry name" value="TatA/B/E"/>
</dbReference>
<keyword evidence="8 9" id="KW-0472">Membrane</keyword>
<comment type="subcellular location">
    <subcellularLocation>
        <location evidence="1 9">Cell membrane</location>
        <topology evidence="1 9">Single-pass membrane protein</topology>
    </subcellularLocation>
</comment>
<dbReference type="NCBIfam" id="NF011430">
    <property type="entry name" value="PRK14861.1"/>
    <property type="match status" value="1"/>
</dbReference>
<feature type="transmembrane region" description="Helical" evidence="9">
    <location>
        <begin position="6"/>
        <end position="28"/>
    </location>
</feature>
<dbReference type="PANTHER" id="PTHR42982">
    <property type="entry name" value="SEC-INDEPENDENT PROTEIN TRANSLOCASE PROTEIN TATA"/>
    <property type="match status" value="1"/>
</dbReference>
<protein>
    <recommendedName>
        <fullName evidence="9">Sec-independent protein translocase protein TatA</fullName>
    </recommendedName>
</protein>
<comment type="subunit">
    <text evidence="9">Forms a complex with TatC.</text>
</comment>
<evidence type="ECO:0000256" key="8">
    <source>
        <dbReference type="ARBA" id="ARBA00023136"/>
    </source>
</evidence>
<sequence>MPQTPIALFGALGWSEFLLIFLIILLLFGAKKLPEIARSLGEGIKEFKKSMRDVNDSSGNDKSQDDSKPRG</sequence>
<comment type="similarity">
    <text evidence="9">Belongs to the TatA/E family.</text>
</comment>
<dbReference type="GO" id="GO:0033281">
    <property type="term" value="C:TAT protein transport complex"/>
    <property type="evidence" value="ECO:0007669"/>
    <property type="project" value="UniProtKB-UniRule"/>
</dbReference>
<evidence type="ECO:0000256" key="1">
    <source>
        <dbReference type="ARBA" id="ARBA00004162"/>
    </source>
</evidence>